<organism evidence="11 12">
    <name type="scientific">Synoicihabitans lomoniglobus</name>
    <dbReference type="NCBI Taxonomy" id="2909285"/>
    <lineage>
        <taxon>Bacteria</taxon>
        <taxon>Pseudomonadati</taxon>
        <taxon>Verrucomicrobiota</taxon>
        <taxon>Opitutia</taxon>
        <taxon>Opitutales</taxon>
        <taxon>Opitutaceae</taxon>
        <taxon>Synoicihabitans</taxon>
    </lineage>
</organism>
<feature type="transmembrane region" description="Helical" evidence="9">
    <location>
        <begin position="82"/>
        <end position="101"/>
    </location>
</feature>
<feature type="transmembrane region" description="Helical" evidence="9">
    <location>
        <begin position="313"/>
        <end position="335"/>
    </location>
</feature>
<dbReference type="Pfam" id="PF07690">
    <property type="entry name" value="MFS_1"/>
    <property type="match status" value="1"/>
</dbReference>
<dbReference type="PANTHER" id="PTHR23517">
    <property type="entry name" value="RESISTANCE PROTEIN MDTM, PUTATIVE-RELATED-RELATED"/>
    <property type="match status" value="1"/>
</dbReference>
<feature type="transmembrane region" description="Helical" evidence="9">
    <location>
        <begin position="374"/>
        <end position="397"/>
    </location>
</feature>
<feature type="transmembrane region" description="Helical" evidence="9">
    <location>
        <begin position="107"/>
        <end position="129"/>
    </location>
</feature>
<name>A0AAF0CS78_9BACT</name>
<reference evidence="11" key="1">
    <citation type="submission" date="2023-03" db="EMBL/GenBank/DDBJ databases">
        <title>Lomoglobus Profundus gen. nov., sp. nov., a novel member of the phylum Verrucomicrobia, isolated from deep-marine sediment of South China Sea.</title>
        <authorList>
            <person name="Ahmad T."/>
            <person name="Ishaq S.E."/>
            <person name="Wang F."/>
        </authorList>
    </citation>
    <scope>NUCLEOTIDE SEQUENCE</scope>
    <source>
        <strain evidence="11">LMO-M01</strain>
    </source>
</reference>
<dbReference type="InterPro" id="IPR001958">
    <property type="entry name" value="Tet-R_TetA/multi-R_MdtG-like"/>
</dbReference>
<dbReference type="GO" id="GO:0022857">
    <property type="term" value="F:transmembrane transporter activity"/>
    <property type="evidence" value="ECO:0007669"/>
    <property type="project" value="InterPro"/>
</dbReference>
<evidence type="ECO:0000256" key="2">
    <source>
        <dbReference type="ARBA" id="ARBA00004651"/>
    </source>
</evidence>
<feature type="transmembrane region" description="Helical" evidence="9">
    <location>
        <begin position="141"/>
        <end position="164"/>
    </location>
</feature>
<dbReference type="PANTHER" id="PTHR23517:SF2">
    <property type="entry name" value="MULTIDRUG RESISTANCE PROTEIN MDTH"/>
    <property type="match status" value="1"/>
</dbReference>
<dbReference type="GO" id="GO:0005886">
    <property type="term" value="C:plasma membrane"/>
    <property type="evidence" value="ECO:0007669"/>
    <property type="project" value="UniProtKB-SubCell"/>
</dbReference>
<feature type="domain" description="Major facilitator superfamily (MFS) profile" evidence="10">
    <location>
        <begin position="18"/>
        <end position="400"/>
    </location>
</feature>
<gene>
    <name evidence="11" type="ORF">PXH66_09730</name>
</gene>
<keyword evidence="4" id="KW-0813">Transport</keyword>
<feature type="transmembrane region" description="Helical" evidence="9">
    <location>
        <begin position="170"/>
        <end position="190"/>
    </location>
</feature>
<feature type="transmembrane region" description="Helical" evidence="9">
    <location>
        <begin position="347"/>
        <end position="368"/>
    </location>
</feature>
<dbReference type="Proteomes" id="UP001218638">
    <property type="component" value="Chromosome"/>
</dbReference>
<dbReference type="InterPro" id="IPR050171">
    <property type="entry name" value="MFS_Transporters"/>
</dbReference>
<evidence type="ECO:0000256" key="4">
    <source>
        <dbReference type="ARBA" id="ARBA00022448"/>
    </source>
</evidence>
<feature type="transmembrane region" description="Helical" evidence="9">
    <location>
        <begin position="20"/>
        <end position="39"/>
    </location>
</feature>
<evidence type="ECO:0000256" key="6">
    <source>
        <dbReference type="ARBA" id="ARBA00022692"/>
    </source>
</evidence>
<dbReference type="Gene3D" id="1.20.1250.20">
    <property type="entry name" value="MFS general substrate transporter like domains"/>
    <property type="match status" value="2"/>
</dbReference>
<feature type="transmembrane region" description="Helical" evidence="9">
    <location>
        <begin position="257"/>
        <end position="277"/>
    </location>
</feature>
<feature type="transmembrane region" description="Helical" evidence="9">
    <location>
        <begin position="51"/>
        <end position="70"/>
    </location>
</feature>
<sequence length="413" mass="44263">MRALTRETFADIRALPRAVWVLTAGQFINRFGCFVYPFLTLHLLDRGLPGGQVALVLSSMAVGQMVSPFVSGYLSDAIGRRNTILISLIGGAISIVMIYYGQTAWQIAMLAALHGFLAQLFGPAANALLSDVVAEEKRVTAYAVFRLALNAGYAAGPAMAGLLYNRAPVLIFWGDAATSLVFAGLAFRWLPHGLRTITGRVTSPAVAWQSWLAVARDVGLNRAFMQLLLSKLLMSLAFIQVFYVLSVDATARGLTTVQYGMVMGFNGVVIMCVELPLVQWLKRFASRPVLVVGFVMVGIGSASFAWAESMTGFLLAMGLFTVGEMITLPMCAAYGAKLAPPEYRGRYFGFFGLMWGLAGLAGGTGVWFYGQLGPIWWCWIGCAGVLAGAVMALPVALRPDAPVLVEAATESAG</sequence>
<dbReference type="AlphaFoldDB" id="A0AAF0CS78"/>
<dbReference type="PRINTS" id="PR01035">
    <property type="entry name" value="TCRTETA"/>
</dbReference>
<keyword evidence="7 9" id="KW-1133">Transmembrane helix</keyword>
<proteinExistence type="inferred from homology"/>
<evidence type="ECO:0000256" key="8">
    <source>
        <dbReference type="ARBA" id="ARBA00023136"/>
    </source>
</evidence>
<keyword evidence="12" id="KW-1185">Reference proteome</keyword>
<dbReference type="PROSITE" id="PS50850">
    <property type="entry name" value="MFS"/>
    <property type="match status" value="1"/>
</dbReference>
<accession>A0AAF0CS78</accession>
<dbReference type="EMBL" id="CP119075">
    <property type="protein sequence ID" value="WED67130.1"/>
    <property type="molecule type" value="Genomic_DNA"/>
</dbReference>
<keyword evidence="5" id="KW-1003">Cell membrane</keyword>
<feature type="transmembrane region" description="Helical" evidence="9">
    <location>
        <begin position="224"/>
        <end position="245"/>
    </location>
</feature>
<evidence type="ECO:0000256" key="3">
    <source>
        <dbReference type="ARBA" id="ARBA00007520"/>
    </source>
</evidence>
<evidence type="ECO:0000313" key="11">
    <source>
        <dbReference type="EMBL" id="WED67130.1"/>
    </source>
</evidence>
<dbReference type="SUPFAM" id="SSF103473">
    <property type="entry name" value="MFS general substrate transporter"/>
    <property type="match status" value="1"/>
</dbReference>
<evidence type="ECO:0000256" key="7">
    <source>
        <dbReference type="ARBA" id="ARBA00022989"/>
    </source>
</evidence>
<dbReference type="PROSITE" id="PS00216">
    <property type="entry name" value="SUGAR_TRANSPORT_1"/>
    <property type="match status" value="1"/>
</dbReference>
<evidence type="ECO:0000256" key="5">
    <source>
        <dbReference type="ARBA" id="ARBA00022475"/>
    </source>
</evidence>
<evidence type="ECO:0000256" key="9">
    <source>
        <dbReference type="SAM" id="Phobius"/>
    </source>
</evidence>
<feature type="transmembrane region" description="Helical" evidence="9">
    <location>
        <begin position="289"/>
        <end position="307"/>
    </location>
</feature>
<dbReference type="InterPro" id="IPR005829">
    <property type="entry name" value="Sugar_transporter_CS"/>
</dbReference>
<dbReference type="InterPro" id="IPR011701">
    <property type="entry name" value="MFS"/>
</dbReference>
<keyword evidence="6 9" id="KW-0812">Transmembrane</keyword>
<comment type="subcellular location">
    <subcellularLocation>
        <location evidence="2">Cell membrane</location>
        <topology evidence="2">Multi-pass membrane protein</topology>
    </subcellularLocation>
</comment>
<protein>
    <submittedName>
        <fullName evidence="11">MFS transporter</fullName>
    </submittedName>
</protein>
<dbReference type="InterPro" id="IPR020846">
    <property type="entry name" value="MFS_dom"/>
</dbReference>
<evidence type="ECO:0000259" key="10">
    <source>
        <dbReference type="PROSITE" id="PS50850"/>
    </source>
</evidence>
<keyword evidence="8 9" id="KW-0472">Membrane</keyword>
<comment type="similarity">
    <text evidence="3">Belongs to the major facilitator superfamily. TCR/Tet family.</text>
</comment>
<dbReference type="InterPro" id="IPR036259">
    <property type="entry name" value="MFS_trans_sf"/>
</dbReference>
<dbReference type="RefSeq" id="WP_330931393.1">
    <property type="nucleotide sequence ID" value="NZ_CP119075.1"/>
</dbReference>
<dbReference type="KEGG" id="slom:PXH66_09730"/>
<evidence type="ECO:0000256" key="1">
    <source>
        <dbReference type="ARBA" id="ARBA00003279"/>
    </source>
</evidence>
<evidence type="ECO:0000313" key="12">
    <source>
        <dbReference type="Proteomes" id="UP001218638"/>
    </source>
</evidence>
<comment type="function">
    <text evidence="1">Resistance to tetracycline by an active tetracycline efflux. This is an energy-dependent process that decreases the accumulation of the antibiotic in whole cells. This protein functions as a metal-tetracycline/H(+) antiporter.</text>
</comment>